<accession>A0A1G7XR64</accession>
<dbReference type="EMBL" id="FNDG01000001">
    <property type="protein sequence ID" value="SDG86606.1"/>
    <property type="molecule type" value="Genomic_DNA"/>
</dbReference>
<evidence type="ECO:0000313" key="2">
    <source>
        <dbReference type="Proteomes" id="UP000198606"/>
    </source>
</evidence>
<proteinExistence type="predicted"/>
<gene>
    <name evidence="1" type="ORF">SAMN05216588_101236</name>
</gene>
<reference evidence="1 2" key="1">
    <citation type="submission" date="2016-10" db="EMBL/GenBank/DDBJ databases">
        <authorList>
            <person name="de Groot N.N."/>
        </authorList>
    </citation>
    <scope>NUCLEOTIDE SEQUENCE [LARGE SCALE GENOMIC DNA]</scope>
    <source>
        <strain evidence="1 2">LMG 18387</strain>
    </source>
</reference>
<dbReference type="AlphaFoldDB" id="A0A1G7XR64"/>
<dbReference type="STRING" id="29435.SAMN05216588_101236"/>
<name>A0A1G7XR64_9GAMM</name>
<protein>
    <submittedName>
        <fullName evidence="1">Uncharacterized protein</fullName>
    </submittedName>
</protein>
<dbReference type="Proteomes" id="UP000198606">
    <property type="component" value="Unassembled WGS sequence"/>
</dbReference>
<evidence type="ECO:0000313" key="1">
    <source>
        <dbReference type="EMBL" id="SDG86606.1"/>
    </source>
</evidence>
<sequence>MSDSVFCVCLTLLVILFAGDTSLMDAIQVYLISGECAP</sequence>
<organism evidence="1 2">
    <name type="scientific">Phytopseudomonas flavescens</name>
    <dbReference type="NCBI Taxonomy" id="29435"/>
    <lineage>
        <taxon>Bacteria</taxon>
        <taxon>Pseudomonadati</taxon>
        <taxon>Pseudomonadota</taxon>
        <taxon>Gammaproteobacteria</taxon>
        <taxon>Pseudomonadales</taxon>
        <taxon>Pseudomonadaceae</taxon>
        <taxon>Phytopseudomonas</taxon>
    </lineage>
</organism>